<dbReference type="EMBL" id="AZST01000062">
    <property type="protein sequence ID" value="KEP53417.1"/>
    <property type="molecule type" value="Genomic_DNA"/>
</dbReference>
<evidence type="ECO:0000313" key="2">
    <source>
        <dbReference type="Proteomes" id="UP000027456"/>
    </source>
</evidence>
<sequence length="100" mass="11492">MGYCTKLKLLLNKISSWWSVTKLTNGYAQCLASSCFDARCHYKVAYAKTFFSPLRELPLCEDEELETEAAELSRDEVLDPFERIKERMSEWVSRGDCAAP</sequence>
<dbReference type="AlphaFoldDB" id="A0A074SU21"/>
<protein>
    <submittedName>
        <fullName evidence="1">Uncharacterized protein</fullName>
    </submittedName>
</protein>
<dbReference type="Proteomes" id="UP000027456">
    <property type="component" value="Unassembled WGS sequence"/>
</dbReference>
<evidence type="ECO:0000313" key="1">
    <source>
        <dbReference type="EMBL" id="KEP53417.1"/>
    </source>
</evidence>
<reference evidence="1 2" key="1">
    <citation type="submission" date="2013-12" db="EMBL/GenBank/DDBJ databases">
        <authorList>
            <person name="Cubeta M."/>
            <person name="Pakala S."/>
            <person name="Fedorova N."/>
            <person name="Thomas E."/>
            <person name="Dean R."/>
            <person name="Jabaji S."/>
            <person name="Neate S."/>
            <person name="Toda T."/>
            <person name="Tavantzis S."/>
            <person name="Vilgalys R."/>
            <person name="Bharathan N."/>
            <person name="Pakala S."/>
            <person name="Losada L.S."/>
            <person name="Zafar N."/>
            <person name="Nierman W."/>
        </authorList>
    </citation>
    <scope>NUCLEOTIDE SEQUENCE [LARGE SCALE GENOMIC DNA]</scope>
    <source>
        <strain evidence="1 2">123E</strain>
    </source>
</reference>
<accession>A0A074SU21</accession>
<name>A0A074SU21_9AGAM</name>
<dbReference type="PROSITE" id="PS51257">
    <property type="entry name" value="PROKAR_LIPOPROTEIN"/>
    <property type="match status" value="1"/>
</dbReference>
<organism evidence="1 2">
    <name type="scientific">Rhizoctonia solani 123E</name>
    <dbReference type="NCBI Taxonomy" id="1423351"/>
    <lineage>
        <taxon>Eukaryota</taxon>
        <taxon>Fungi</taxon>
        <taxon>Dikarya</taxon>
        <taxon>Basidiomycota</taxon>
        <taxon>Agaricomycotina</taxon>
        <taxon>Agaricomycetes</taxon>
        <taxon>Cantharellales</taxon>
        <taxon>Ceratobasidiaceae</taxon>
        <taxon>Rhizoctonia</taxon>
    </lineage>
</organism>
<comment type="caution">
    <text evidence="1">The sequence shown here is derived from an EMBL/GenBank/DDBJ whole genome shotgun (WGS) entry which is preliminary data.</text>
</comment>
<proteinExistence type="predicted"/>
<gene>
    <name evidence="1" type="ORF">V565_031540</name>
</gene>
<dbReference type="HOGENOM" id="CLU_2307641_0_0_1"/>
<keyword evidence="2" id="KW-1185">Reference proteome</keyword>